<dbReference type="Pfam" id="PF08646">
    <property type="entry name" value="Rep_fac-A_C"/>
    <property type="match status" value="1"/>
</dbReference>
<comment type="similarity">
    <text evidence="2 9">Belongs to the replication factor A protein 1 family.</text>
</comment>
<dbReference type="GO" id="GO:0006310">
    <property type="term" value="P:DNA recombination"/>
    <property type="evidence" value="ECO:0007669"/>
    <property type="project" value="InterPro"/>
</dbReference>
<dbReference type="GO" id="GO:0008270">
    <property type="term" value="F:zinc ion binding"/>
    <property type="evidence" value="ECO:0007669"/>
    <property type="project" value="UniProtKB-KW"/>
</dbReference>
<evidence type="ECO:0000256" key="5">
    <source>
        <dbReference type="ARBA" id="ARBA00022771"/>
    </source>
</evidence>
<protein>
    <recommendedName>
        <fullName evidence="9">Replication protein A subunit</fullName>
    </recommendedName>
</protein>
<evidence type="ECO:0000256" key="1">
    <source>
        <dbReference type="ARBA" id="ARBA00004123"/>
    </source>
</evidence>
<gene>
    <name evidence="13" type="ORF">PCOR1465_LOCUS1185</name>
</gene>
<name>A0A7S1HR39_9EUKA</name>
<organism evidence="13">
    <name type="scientific">Phaeocystis cordata</name>
    <dbReference type="NCBI Taxonomy" id="118079"/>
    <lineage>
        <taxon>Eukaryota</taxon>
        <taxon>Haptista</taxon>
        <taxon>Haptophyta</taxon>
        <taxon>Prymnesiophyceae</taxon>
        <taxon>Phaeocystales</taxon>
        <taxon>Phaeocystaceae</taxon>
        <taxon>Phaeocystis</taxon>
    </lineage>
</organism>
<dbReference type="PANTHER" id="PTHR47165:SF4">
    <property type="entry name" value="OS03G0429900 PROTEIN"/>
    <property type="match status" value="1"/>
</dbReference>
<keyword evidence="5 9" id="KW-0863">Zinc-finger</keyword>
<evidence type="ECO:0000256" key="8">
    <source>
        <dbReference type="ARBA" id="ARBA00023242"/>
    </source>
</evidence>
<evidence type="ECO:0000256" key="3">
    <source>
        <dbReference type="ARBA" id="ARBA00022705"/>
    </source>
</evidence>
<dbReference type="CDD" id="cd04476">
    <property type="entry name" value="RPA1_DBD_C"/>
    <property type="match status" value="1"/>
</dbReference>
<dbReference type="InterPro" id="IPR031657">
    <property type="entry name" value="REPA_OB_2"/>
</dbReference>
<dbReference type="GO" id="GO:0006281">
    <property type="term" value="P:DNA repair"/>
    <property type="evidence" value="ECO:0007669"/>
    <property type="project" value="InterPro"/>
</dbReference>
<proteinExistence type="inferred from homology"/>
<dbReference type="GO" id="GO:0005634">
    <property type="term" value="C:nucleus"/>
    <property type="evidence" value="ECO:0007669"/>
    <property type="project" value="UniProtKB-SubCell"/>
</dbReference>
<keyword evidence="8 9" id="KW-0539">Nucleus</keyword>
<dbReference type="InterPro" id="IPR013955">
    <property type="entry name" value="Rep_factor-A_C"/>
</dbReference>
<dbReference type="NCBIfam" id="TIGR00617">
    <property type="entry name" value="rpa1"/>
    <property type="match status" value="1"/>
</dbReference>
<feature type="domain" description="Replication factor A C-terminal" evidence="11">
    <location>
        <begin position="313"/>
        <end position="455"/>
    </location>
</feature>
<reference evidence="13" key="1">
    <citation type="submission" date="2021-01" db="EMBL/GenBank/DDBJ databases">
        <authorList>
            <person name="Corre E."/>
            <person name="Pelletier E."/>
            <person name="Niang G."/>
            <person name="Scheremetjew M."/>
            <person name="Finn R."/>
            <person name="Kale V."/>
            <person name="Holt S."/>
            <person name="Cochrane G."/>
            <person name="Meng A."/>
            <person name="Brown T."/>
            <person name="Cohen L."/>
        </authorList>
    </citation>
    <scope>NUCLEOTIDE SEQUENCE</scope>
    <source>
        <strain evidence="13">RCC1383</strain>
    </source>
</reference>
<evidence type="ECO:0000259" key="11">
    <source>
        <dbReference type="Pfam" id="PF08646"/>
    </source>
</evidence>
<evidence type="ECO:0000313" key="13">
    <source>
        <dbReference type="EMBL" id="CAD8988396.1"/>
    </source>
</evidence>
<dbReference type="FunFam" id="2.40.50.140:FF:000041">
    <property type="entry name" value="Replication protein A subunit"/>
    <property type="match status" value="1"/>
</dbReference>
<dbReference type="GO" id="GO:0003677">
    <property type="term" value="F:DNA binding"/>
    <property type="evidence" value="ECO:0007669"/>
    <property type="project" value="UniProtKB-KW"/>
</dbReference>
<evidence type="ECO:0000259" key="12">
    <source>
        <dbReference type="Pfam" id="PF16900"/>
    </source>
</evidence>
<evidence type="ECO:0000256" key="7">
    <source>
        <dbReference type="ARBA" id="ARBA00023125"/>
    </source>
</evidence>
<feature type="domain" description="Replication protein A 70 kDa DNA-binding subunit B/D first OB fold" evidence="10">
    <location>
        <begin position="14"/>
        <end position="120"/>
    </location>
</feature>
<comment type="subcellular location">
    <subcellularLocation>
        <location evidence="1 9">Nucleus</location>
    </subcellularLocation>
</comment>
<dbReference type="FunFam" id="2.40.50.140:FF:000090">
    <property type="entry name" value="Replication protein A subunit"/>
    <property type="match status" value="1"/>
</dbReference>
<dbReference type="PANTHER" id="PTHR47165">
    <property type="entry name" value="OS03G0429900 PROTEIN"/>
    <property type="match status" value="1"/>
</dbReference>
<dbReference type="Pfam" id="PF16900">
    <property type="entry name" value="REPA_OB_2"/>
    <property type="match status" value="1"/>
</dbReference>
<dbReference type="GO" id="GO:0006260">
    <property type="term" value="P:DNA replication"/>
    <property type="evidence" value="ECO:0007669"/>
    <property type="project" value="UniProtKB-KW"/>
</dbReference>
<keyword evidence="3 9" id="KW-0235">DNA replication</keyword>
<keyword evidence="7 9" id="KW-0238">DNA-binding</keyword>
<dbReference type="InterPro" id="IPR003871">
    <property type="entry name" value="RFA1B/D_OB_1st"/>
</dbReference>
<evidence type="ECO:0000256" key="4">
    <source>
        <dbReference type="ARBA" id="ARBA00022723"/>
    </source>
</evidence>
<dbReference type="SUPFAM" id="SSF50249">
    <property type="entry name" value="Nucleic acid-binding proteins"/>
    <property type="match status" value="3"/>
</dbReference>
<evidence type="ECO:0000256" key="2">
    <source>
        <dbReference type="ARBA" id="ARBA00005690"/>
    </source>
</evidence>
<evidence type="ECO:0000259" key="10">
    <source>
        <dbReference type="Pfam" id="PF02721"/>
    </source>
</evidence>
<dbReference type="FunFam" id="2.40.50.140:FF:000064">
    <property type="entry name" value="Replication protein A subunit"/>
    <property type="match status" value="1"/>
</dbReference>
<dbReference type="CDD" id="cd04474">
    <property type="entry name" value="RPA1_DBD_A"/>
    <property type="match status" value="1"/>
</dbReference>
<evidence type="ECO:0000256" key="6">
    <source>
        <dbReference type="ARBA" id="ARBA00022833"/>
    </source>
</evidence>
<feature type="domain" description="Replication protein A OB" evidence="12">
    <location>
        <begin position="149"/>
        <end position="244"/>
    </location>
</feature>
<dbReference type="AlphaFoldDB" id="A0A7S1HR39"/>
<dbReference type="InterPro" id="IPR012340">
    <property type="entry name" value="NA-bd_OB-fold"/>
</dbReference>
<keyword evidence="6 9" id="KW-0862">Zinc</keyword>
<dbReference type="Pfam" id="PF02721">
    <property type="entry name" value="DUF223"/>
    <property type="match status" value="1"/>
</dbReference>
<dbReference type="InterPro" id="IPR047192">
    <property type="entry name" value="Euk_RPA1_DBD_C"/>
</dbReference>
<dbReference type="EMBL" id="HBFZ01001768">
    <property type="protein sequence ID" value="CAD8988396.1"/>
    <property type="molecule type" value="Transcribed_RNA"/>
</dbReference>
<sequence length="470" mass="52148">MSQPTTIPGSRRVQPIQSLNPYMGATWTIRARVANKGTMRTYKNAKGDGSLFNVEFIDEDGTRIESTLWREVAEKYFDKLEEGKVYYVSRAGLKPANKTYSSVQNDYQLTISERTEIEECKDASAEQLQNIKPKLHVTKIGDLPQHLGSRMLLDVVGIVANAGPLGSVKRKSDSSELMRRDLTLFDQSGRSVQVTLWQALASEQGAELDKLQGDLPVVALQGVRVNDFNGVSLSTVSRSTITVNPSEEDVPQAKLLREWFATQGGKTDFEHTGAGLANNGRTSLGGMGGSQQRFTLAELRDKPVPPAGTKPEYVNAYAYVSTINPEQAMYYMAAPDGTNKKVVQEGDKYFCEATQKTHDSFIRRYVMRSEVMDHTGRLIVNVFNDQAEQILGCTADELAAAKEKGTAFDSILRDAALGEPFTFRIMCKPEEYNGQTRLRYAVQNLKPVDYVQQSAWLAAEIGKMIPVKSE</sequence>
<dbReference type="CDD" id="cd04475">
    <property type="entry name" value="RPA1_DBD_B"/>
    <property type="match status" value="1"/>
</dbReference>
<accession>A0A7S1HR39</accession>
<dbReference type="Gene3D" id="2.40.50.140">
    <property type="entry name" value="Nucleic acid-binding proteins"/>
    <property type="match status" value="3"/>
</dbReference>
<evidence type="ECO:0000256" key="9">
    <source>
        <dbReference type="RuleBase" id="RU364130"/>
    </source>
</evidence>
<keyword evidence="4 9" id="KW-0479">Metal-binding</keyword>
<dbReference type="InterPro" id="IPR004591">
    <property type="entry name" value="Rfa1"/>
</dbReference>